<evidence type="ECO:0000313" key="8">
    <source>
        <dbReference type="Proteomes" id="UP001524383"/>
    </source>
</evidence>
<keyword evidence="4 6" id="KW-1133">Transmembrane helix</keyword>
<comment type="similarity">
    <text evidence="2">Belongs to the autoinducer-2 exporter (AI-2E) (TC 2.A.86) family.</text>
</comment>
<dbReference type="EMBL" id="VOTZ01000002">
    <property type="protein sequence ID" value="MCQ1537670.1"/>
    <property type="molecule type" value="Genomic_DNA"/>
</dbReference>
<name>A0ABD4TIK6_9EURY</name>
<keyword evidence="8" id="KW-1185">Reference proteome</keyword>
<evidence type="ECO:0000256" key="2">
    <source>
        <dbReference type="ARBA" id="ARBA00009773"/>
    </source>
</evidence>
<feature type="transmembrane region" description="Helical" evidence="6">
    <location>
        <begin position="12"/>
        <end position="45"/>
    </location>
</feature>
<keyword evidence="3 6" id="KW-0812">Transmembrane</keyword>
<dbReference type="PANTHER" id="PTHR21716">
    <property type="entry name" value="TRANSMEMBRANE PROTEIN"/>
    <property type="match status" value="1"/>
</dbReference>
<feature type="transmembrane region" description="Helical" evidence="6">
    <location>
        <begin position="133"/>
        <end position="156"/>
    </location>
</feature>
<accession>A0ABD4TIK6</accession>
<reference evidence="7 8" key="1">
    <citation type="submission" date="2019-08" db="EMBL/GenBank/DDBJ databases">
        <authorList>
            <person name="Chen S.-C."/>
            <person name="Lai M.-C."/>
            <person name="You Y.-T."/>
        </authorList>
    </citation>
    <scope>NUCLEOTIDE SEQUENCE [LARGE SCALE GENOMIC DNA]</scope>
    <source>
        <strain evidence="7 8">P2F9704a</strain>
    </source>
</reference>
<evidence type="ECO:0000256" key="4">
    <source>
        <dbReference type="ARBA" id="ARBA00022989"/>
    </source>
</evidence>
<feature type="transmembrane region" description="Helical" evidence="6">
    <location>
        <begin position="255"/>
        <end position="275"/>
    </location>
</feature>
<feature type="transmembrane region" description="Helical" evidence="6">
    <location>
        <begin position="219"/>
        <end position="248"/>
    </location>
</feature>
<keyword evidence="5 6" id="KW-0472">Membrane</keyword>
<feature type="transmembrane region" description="Helical" evidence="6">
    <location>
        <begin position="57"/>
        <end position="82"/>
    </location>
</feature>
<dbReference type="RefSeq" id="WP_255331578.1">
    <property type="nucleotide sequence ID" value="NZ_VOTZ01000002.1"/>
</dbReference>
<evidence type="ECO:0000256" key="5">
    <source>
        <dbReference type="ARBA" id="ARBA00023136"/>
    </source>
</evidence>
<evidence type="ECO:0000256" key="1">
    <source>
        <dbReference type="ARBA" id="ARBA00004141"/>
    </source>
</evidence>
<dbReference type="Pfam" id="PF01594">
    <property type="entry name" value="AI-2E_transport"/>
    <property type="match status" value="1"/>
</dbReference>
<dbReference type="PANTHER" id="PTHR21716:SF4">
    <property type="entry name" value="TRANSMEMBRANE PROTEIN 245"/>
    <property type="match status" value="1"/>
</dbReference>
<dbReference type="Proteomes" id="UP001524383">
    <property type="component" value="Unassembled WGS sequence"/>
</dbReference>
<dbReference type="InterPro" id="IPR002549">
    <property type="entry name" value="AI-2E-like"/>
</dbReference>
<comment type="subcellular location">
    <subcellularLocation>
        <location evidence="1">Membrane</location>
        <topology evidence="1">Multi-pass membrane protein</topology>
    </subcellularLocation>
</comment>
<evidence type="ECO:0000256" key="6">
    <source>
        <dbReference type="SAM" id="Phobius"/>
    </source>
</evidence>
<feature type="transmembrane region" description="Helical" evidence="6">
    <location>
        <begin position="295"/>
        <end position="323"/>
    </location>
</feature>
<organism evidence="7 8">
    <name type="scientific">Methanocalculus taiwanensis</name>
    <dbReference type="NCBI Taxonomy" id="106207"/>
    <lineage>
        <taxon>Archaea</taxon>
        <taxon>Methanobacteriati</taxon>
        <taxon>Methanobacteriota</taxon>
        <taxon>Stenosarchaea group</taxon>
        <taxon>Methanomicrobia</taxon>
        <taxon>Methanomicrobiales</taxon>
        <taxon>Methanocalculaceae</taxon>
        <taxon>Methanocalculus</taxon>
    </lineage>
</organism>
<dbReference type="AlphaFoldDB" id="A0ABD4TIK6"/>
<gene>
    <name evidence="7" type="ORF">FTO68_01515</name>
</gene>
<evidence type="ECO:0000313" key="7">
    <source>
        <dbReference type="EMBL" id="MCQ1537670.1"/>
    </source>
</evidence>
<evidence type="ECO:0000256" key="3">
    <source>
        <dbReference type="ARBA" id="ARBA00022692"/>
    </source>
</evidence>
<dbReference type="GO" id="GO:0016020">
    <property type="term" value="C:membrane"/>
    <property type="evidence" value="ECO:0007669"/>
    <property type="project" value="UniProtKB-SubCell"/>
</dbReference>
<proteinExistence type="inferred from homology"/>
<comment type="caution">
    <text evidence="7">The sequence shown here is derived from an EMBL/GenBank/DDBJ whole genome shotgun (WGS) entry which is preliminary data.</text>
</comment>
<protein>
    <submittedName>
        <fullName evidence="7">AI-2E family transporter</fullName>
    </submittedName>
</protein>
<sequence>MGGNYPDRYVIMMIGAIMVAAALAFWQLIGVIILAGTLAVVLLPIHRSFIRVINPAVSSFLIATLVLLVVTSAIGFTITIFYTHSEYISYIINTILEWVSSLAATGTPTVGQSEMNEWIMLQLDTFSEWTSALVYQAPMILVKCVVFLMALMAFIYKGDEIYTEIVESLPGRLSSGVKEISTTAVGTLYAIYVVHVITAVITFLLAIPFFYFLGYDYVLFYATIAGLFQLIPILGPSLLMIFLAIYALSIGDLRGAALIALIGYPIVCAVPDLIFRPLIMGMRAKLNPLLMWIGFFGGLAVMGLIGFILGPLIIALVVSGYVVMIRELKAAKTEENAVA</sequence>
<feature type="transmembrane region" description="Helical" evidence="6">
    <location>
        <begin position="188"/>
        <end position="213"/>
    </location>
</feature>